<dbReference type="Proteomes" id="UP000887540">
    <property type="component" value="Unplaced"/>
</dbReference>
<keyword evidence="1" id="KW-0812">Transmembrane</keyword>
<reference evidence="3" key="1">
    <citation type="submission" date="2022-11" db="UniProtKB">
        <authorList>
            <consortium name="WormBaseParasite"/>
        </authorList>
    </citation>
    <scope>IDENTIFICATION</scope>
</reference>
<sequence length="282" mass="33671">MERRNKNELEAKNQPSMLRKTFVLIQYLFTGLALAFMWVLLIAVSLWVLWTALFNNWLIPSHQNFGIEVEIKPDKEVVPFKPTEVMWFSRRFPCKNFTCSENLEQWEYITKMTIKEDWLSLYDILSNEEKSIKKLWLPLKPMDSLNIELEWRKKMNLFCLEEEFGLESFNNSNKDSELVVMNGLYKVVIHADIAYLKPVYWKQEDEVWILARGTWLYEIPKFPPLTYFSELDLIDINQELYFQPIPLINEKILLPKNYQKSSSDLVLKCNPGWINWIRHGFG</sequence>
<evidence type="ECO:0000313" key="3">
    <source>
        <dbReference type="WBParaSite" id="ACRNAN_scaffold16383.g19118.t1"/>
    </source>
</evidence>
<feature type="transmembrane region" description="Helical" evidence="1">
    <location>
        <begin position="21"/>
        <end position="50"/>
    </location>
</feature>
<keyword evidence="1" id="KW-1133">Transmembrane helix</keyword>
<keyword evidence="1" id="KW-0472">Membrane</keyword>
<organism evidence="2 3">
    <name type="scientific">Acrobeloides nanus</name>
    <dbReference type="NCBI Taxonomy" id="290746"/>
    <lineage>
        <taxon>Eukaryota</taxon>
        <taxon>Metazoa</taxon>
        <taxon>Ecdysozoa</taxon>
        <taxon>Nematoda</taxon>
        <taxon>Chromadorea</taxon>
        <taxon>Rhabditida</taxon>
        <taxon>Tylenchina</taxon>
        <taxon>Cephalobomorpha</taxon>
        <taxon>Cephaloboidea</taxon>
        <taxon>Cephalobidae</taxon>
        <taxon>Acrobeloides</taxon>
    </lineage>
</organism>
<accession>A0A914CYL8</accession>
<name>A0A914CYL8_9BILA</name>
<keyword evidence="2" id="KW-1185">Reference proteome</keyword>
<dbReference type="AlphaFoldDB" id="A0A914CYL8"/>
<dbReference type="WBParaSite" id="ACRNAN_scaffold16383.g19118.t1">
    <property type="protein sequence ID" value="ACRNAN_scaffold16383.g19118.t1"/>
    <property type="gene ID" value="ACRNAN_scaffold16383.g19118"/>
</dbReference>
<proteinExistence type="predicted"/>
<protein>
    <submittedName>
        <fullName evidence="3">Uncharacterized protein</fullName>
    </submittedName>
</protein>
<evidence type="ECO:0000313" key="2">
    <source>
        <dbReference type="Proteomes" id="UP000887540"/>
    </source>
</evidence>
<evidence type="ECO:0000256" key="1">
    <source>
        <dbReference type="SAM" id="Phobius"/>
    </source>
</evidence>